<reference evidence="1 2" key="1">
    <citation type="submission" date="2015-07" db="EMBL/GenBank/DDBJ databases">
        <authorList>
            <person name="Kim K.M."/>
        </authorList>
    </citation>
    <scope>NUCLEOTIDE SEQUENCE [LARGE SCALE GENOMIC DNA]</scope>
    <source>
        <strain evidence="1 2">KCTC 12363</strain>
    </source>
</reference>
<sequence>MKILLDIQDSKAAFFMELLKNFSFIKKATQISENKAELIMDIKKAVEELKLVKEGKMEARNAEDLIDEL</sequence>
<dbReference type="EMBL" id="CP012040">
    <property type="protein sequence ID" value="AKP50984.1"/>
    <property type="molecule type" value="Genomic_DNA"/>
</dbReference>
<name>A0A0H4P9Y1_9BACT</name>
<keyword evidence="2" id="KW-1185">Reference proteome</keyword>
<evidence type="ECO:0000313" key="1">
    <source>
        <dbReference type="EMBL" id="AKP50984.1"/>
    </source>
</evidence>
<dbReference type="KEGG" id="camu:CA2015_1547"/>
<accession>A0A0H4P9Y1</accession>
<protein>
    <submittedName>
        <fullName evidence="1">Uncharacterized protein</fullName>
    </submittedName>
</protein>
<dbReference type="Proteomes" id="UP000036520">
    <property type="component" value="Chromosome"/>
</dbReference>
<dbReference type="AlphaFoldDB" id="A0A0H4P9Y1"/>
<dbReference type="RefSeq" id="WP_048641379.1">
    <property type="nucleotide sequence ID" value="NZ_CP012040.1"/>
</dbReference>
<organism evidence="1 2">
    <name type="scientific">Cyclobacterium amurskyense</name>
    <dbReference type="NCBI Taxonomy" id="320787"/>
    <lineage>
        <taxon>Bacteria</taxon>
        <taxon>Pseudomonadati</taxon>
        <taxon>Bacteroidota</taxon>
        <taxon>Cytophagia</taxon>
        <taxon>Cytophagales</taxon>
        <taxon>Cyclobacteriaceae</taxon>
        <taxon>Cyclobacterium</taxon>
    </lineage>
</organism>
<proteinExistence type="predicted"/>
<dbReference type="OrthoDB" id="886540at2"/>
<evidence type="ECO:0000313" key="2">
    <source>
        <dbReference type="Proteomes" id="UP000036520"/>
    </source>
</evidence>
<gene>
    <name evidence="1" type="ORF">CA2015_1547</name>
</gene>